<keyword evidence="2 5" id="KW-0479">Metal-binding</keyword>
<keyword evidence="3 5" id="KW-0560">Oxidoreductase</keyword>
<evidence type="ECO:0000259" key="6">
    <source>
        <dbReference type="PROSITE" id="PS51471"/>
    </source>
</evidence>
<name>A0A835QLR9_VANPL</name>
<keyword evidence="8" id="KW-1185">Reference proteome</keyword>
<dbReference type="InterPro" id="IPR050295">
    <property type="entry name" value="Plant_2OG-oxidoreductases"/>
</dbReference>
<comment type="caution">
    <text evidence="7">The sequence shown here is derived from an EMBL/GenBank/DDBJ whole genome shotgun (WGS) entry which is preliminary data.</text>
</comment>
<dbReference type="Gene3D" id="2.60.120.330">
    <property type="entry name" value="B-lactam Antibiotic, Isopenicillin N Synthase, Chain"/>
    <property type="match status" value="1"/>
</dbReference>
<dbReference type="InterPro" id="IPR027443">
    <property type="entry name" value="IPNS-like_sf"/>
</dbReference>
<dbReference type="InterPro" id="IPR044861">
    <property type="entry name" value="IPNS-like_FE2OG_OXY"/>
</dbReference>
<dbReference type="FunFam" id="2.60.120.330:FF:000001">
    <property type="entry name" value="Protein SRG1"/>
    <property type="match status" value="1"/>
</dbReference>
<dbReference type="AlphaFoldDB" id="A0A835QLR9"/>
<dbReference type="Proteomes" id="UP000636800">
    <property type="component" value="Chromosome 7"/>
</dbReference>
<organism evidence="7 8">
    <name type="scientific">Vanilla planifolia</name>
    <name type="common">Vanilla</name>
    <dbReference type="NCBI Taxonomy" id="51239"/>
    <lineage>
        <taxon>Eukaryota</taxon>
        <taxon>Viridiplantae</taxon>
        <taxon>Streptophyta</taxon>
        <taxon>Embryophyta</taxon>
        <taxon>Tracheophyta</taxon>
        <taxon>Spermatophyta</taxon>
        <taxon>Magnoliopsida</taxon>
        <taxon>Liliopsida</taxon>
        <taxon>Asparagales</taxon>
        <taxon>Orchidaceae</taxon>
        <taxon>Vanilloideae</taxon>
        <taxon>Vanilleae</taxon>
        <taxon>Vanilla</taxon>
    </lineage>
</organism>
<dbReference type="InterPro" id="IPR026992">
    <property type="entry name" value="DIOX_N"/>
</dbReference>
<proteinExistence type="inferred from homology"/>
<feature type="domain" description="Fe2OG dioxygenase" evidence="6">
    <location>
        <begin position="250"/>
        <end position="350"/>
    </location>
</feature>
<dbReference type="Pfam" id="PF03171">
    <property type="entry name" value="2OG-FeII_Oxy"/>
    <property type="match status" value="1"/>
</dbReference>
<dbReference type="Pfam" id="PF14226">
    <property type="entry name" value="DIOX_N"/>
    <property type="match status" value="1"/>
</dbReference>
<evidence type="ECO:0000256" key="3">
    <source>
        <dbReference type="ARBA" id="ARBA00023002"/>
    </source>
</evidence>
<evidence type="ECO:0000313" key="8">
    <source>
        <dbReference type="Proteomes" id="UP000636800"/>
    </source>
</evidence>
<dbReference type="PANTHER" id="PTHR47991">
    <property type="entry name" value="OXOGLUTARATE/IRON-DEPENDENT DIOXYGENASE"/>
    <property type="match status" value="1"/>
</dbReference>
<evidence type="ECO:0000256" key="2">
    <source>
        <dbReference type="ARBA" id="ARBA00022723"/>
    </source>
</evidence>
<reference evidence="7 8" key="1">
    <citation type="journal article" date="2020" name="Nat. Food">
        <title>A phased Vanilla planifolia genome enables genetic improvement of flavour and production.</title>
        <authorList>
            <person name="Hasing T."/>
            <person name="Tang H."/>
            <person name="Brym M."/>
            <person name="Khazi F."/>
            <person name="Huang T."/>
            <person name="Chambers A.H."/>
        </authorList>
    </citation>
    <scope>NUCLEOTIDE SEQUENCE [LARGE SCALE GENOMIC DNA]</scope>
    <source>
        <tissue evidence="7">Leaf</tissue>
    </source>
</reference>
<dbReference type="PROSITE" id="PS51471">
    <property type="entry name" value="FE2OG_OXY"/>
    <property type="match status" value="1"/>
</dbReference>
<evidence type="ECO:0000313" key="7">
    <source>
        <dbReference type="EMBL" id="KAG0472710.1"/>
    </source>
</evidence>
<dbReference type="OrthoDB" id="423541at2759"/>
<evidence type="ECO:0000256" key="1">
    <source>
        <dbReference type="ARBA" id="ARBA00008056"/>
    </source>
</evidence>
<dbReference type="GO" id="GO:0016491">
    <property type="term" value="F:oxidoreductase activity"/>
    <property type="evidence" value="ECO:0007669"/>
    <property type="project" value="UniProtKB-KW"/>
</dbReference>
<accession>A0A835QLR9</accession>
<protein>
    <recommendedName>
        <fullName evidence="6">Fe2OG dioxygenase domain-containing protein</fullName>
    </recommendedName>
</protein>
<comment type="similarity">
    <text evidence="1 5">Belongs to the iron/ascorbate-dependent oxidoreductase family.</text>
</comment>
<keyword evidence="4 5" id="KW-0408">Iron</keyword>
<gene>
    <name evidence="7" type="ORF">HPP92_014567</name>
</gene>
<dbReference type="InterPro" id="IPR005123">
    <property type="entry name" value="Oxoglu/Fe-dep_dioxygenase_dom"/>
</dbReference>
<evidence type="ECO:0000256" key="5">
    <source>
        <dbReference type="RuleBase" id="RU003682"/>
    </source>
</evidence>
<dbReference type="EMBL" id="JADCNL010000007">
    <property type="protein sequence ID" value="KAG0472710.1"/>
    <property type="molecule type" value="Genomic_DNA"/>
</dbReference>
<dbReference type="GO" id="GO:0046872">
    <property type="term" value="F:metal ion binding"/>
    <property type="evidence" value="ECO:0007669"/>
    <property type="project" value="UniProtKB-KW"/>
</dbReference>
<evidence type="ECO:0000256" key="4">
    <source>
        <dbReference type="ARBA" id="ARBA00023004"/>
    </source>
</evidence>
<dbReference type="SUPFAM" id="SSF51197">
    <property type="entry name" value="Clavaminate synthase-like"/>
    <property type="match status" value="1"/>
</dbReference>
<sequence length="400" mass="45427">MRPKKEKIKQEESALSSRVIKEEKRVELPKLEERVEGRDKEQRVRRRKVTWGVDNVQALAGRVGSDIPERYIRPERQNEYAHSNSSSDGCAGVGSIPIIDYNKLTDPNFSDEEAAKLHSACQEWGFFQVVNHGVPGDILYKMKQDTEGFFKLPLEEKESVAQLPGHLEGYGQAFVLSEKQKLDWGDMLFIGTLPSHIRQTRFWPTNSHSFSETIDKYSTEVKRVSDILFRKISENLGLGQGKLYEMFDDGILALRFNYYPPCPRPEEVLGISPHSDGNGLTLLLQVSDFPGLQIRRKGRWFTVEVIPGAFVCNVGDIVEILSNGRYKSVEHRAVVSERNERISVAAFRTLNVGDTVGPISELVQGEEVLYKTLPFEEYLKMLTGSKLEGRSNIDRMKMDA</sequence>